<organism evidence="1 2">
    <name type="scientific">Dictyostelium purpureum</name>
    <name type="common">Slime mold</name>
    <dbReference type="NCBI Taxonomy" id="5786"/>
    <lineage>
        <taxon>Eukaryota</taxon>
        <taxon>Amoebozoa</taxon>
        <taxon>Evosea</taxon>
        <taxon>Eumycetozoa</taxon>
        <taxon>Dictyostelia</taxon>
        <taxon>Dictyosteliales</taxon>
        <taxon>Dictyosteliaceae</taxon>
        <taxon>Dictyostelium</taxon>
    </lineage>
</organism>
<dbReference type="VEuPathDB" id="AmoebaDB:DICPUDRAFT_147908"/>
<evidence type="ECO:0000313" key="2">
    <source>
        <dbReference type="Proteomes" id="UP000001064"/>
    </source>
</evidence>
<reference evidence="2" key="1">
    <citation type="journal article" date="2011" name="Genome Biol.">
        <title>Comparative genomics of the social amoebae Dictyostelium discoideum and Dictyostelium purpureum.</title>
        <authorList>
            <consortium name="US DOE Joint Genome Institute (JGI-PGF)"/>
            <person name="Sucgang R."/>
            <person name="Kuo A."/>
            <person name="Tian X."/>
            <person name="Salerno W."/>
            <person name="Parikh A."/>
            <person name="Feasley C.L."/>
            <person name="Dalin E."/>
            <person name="Tu H."/>
            <person name="Huang E."/>
            <person name="Barry K."/>
            <person name="Lindquist E."/>
            <person name="Shapiro H."/>
            <person name="Bruce D."/>
            <person name="Schmutz J."/>
            <person name="Salamov A."/>
            <person name="Fey P."/>
            <person name="Gaudet P."/>
            <person name="Anjard C."/>
            <person name="Babu M.M."/>
            <person name="Basu S."/>
            <person name="Bushmanova Y."/>
            <person name="van der Wel H."/>
            <person name="Katoh-Kurasawa M."/>
            <person name="Dinh C."/>
            <person name="Coutinho P.M."/>
            <person name="Saito T."/>
            <person name="Elias M."/>
            <person name="Schaap P."/>
            <person name="Kay R.R."/>
            <person name="Henrissat B."/>
            <person name="Eichinger L."/>
            <person name="Rivero F."/>
            <person name="Putnam N.H."/>
            <person name="West C.M."/>
            <person name="Loomis W.F."/>
            <person name="Chisholm R.L."/>
            <person name="Shaulsky G."/>
            <person name="Strassmann J.E."/>
            <person name="Queller D.C."/>
            <person name="Kuspa A."/>
            <person name="Grigoriev I.V."/>
        </authorList>
    </citation>
    <scope>NUCLEOTIDE SEQUENCE [LARGE SCALE GENOMIC DNA]</scope>
    <source>
        <strain evidence="2">QSDP1</strain>
    </source>
</reference>
<dbReference type="EMBL" id="GL870959">
    <property type="protein sequence ID" value="EGC39366.1"/>
    <property type="molecule type" value="Genomic_DNA"/>
</dbReference>
<dbReference type="KEGG" id="dpp:DICPUDRAFT_147908"/>
<dbReference type="Proteomes" id="UP000001064">
    <property type="component" value="Unassembled WGS sequence"/>
</dbReference>
<evidence type="ECO:0000313" key="1">
    <source>
        <dbReference type="EMBL" id="EGC39366.1"/>
    </source>
</evidence>
<gene>
    <name evidence="1" type="ORF">DICPUDRAFT_147908</name>
</gene>
<dbReference type="InParanoid" id="F0Z9Q9"/>
<dbReference type="GeneID" id="10510037"/>
<sequence>MCVAKFMQLTVYKDKSYITTLKWHGDTLPDKNEFPPFLTNLYCTLIICYQLINSWFKYELENYEEEPIFSTPTTGGS</sequence>
<protein>
    <submittedName>
        <fullName evidence="1">Uncharacterized protein</fullName>
    </submittedName>
</protein>
<dbReference type="RefSeq" id="XP_003284154.1">
    <property type="nucleotide sequence ID" value="XM_003284106.1"/>
</dbReference>
<keyword evidence="2" id="KW-1185">Reference proteome</keyword>
<name>F0Z9Q9_DICPU</name>
<proteinExistence type="predicted"/>
<dbReference type="AlphaFoldDB" id="F0Z9Q9"/>
<accession>F0Z9Q9</accession>